<evidence type="ECO:0000313" key="1">
    <source>
        <dbReference type="EMBL" id="KAK6343729.1"/>
    </source>
</evidence>
<comment type="caution">
    <text evidence="1">The sequence shown here is derived from an EMBL/GenBank/DDBJ whole genome shotgun (WGS) entry which is preliminary data.</text>
</comment>
<dbReference type="Proteomes" id="UP001373714">
    <property type="component" value="Unassembled WGS sequence"/>
</dbReference>
<reference evidence="1 2" key="1">
    <citation type="submission" date="2019-10" db="EMBL/GenBank/DDBJ databases">
        <authorList>
            <person name="Palmer J.M."/>
        </authorList>
    </citation>
    <scope>NUCLEOTIDE SEQUENCE [LARGE SCALE GENOMIC DNA]</scope>
    <source>
        <strain evidence="1 2">TWF730</strain>
    </source>
</reference>
<evidence type="ECO:0000313" key="2">
    <source>
        <dbReference type="Proteomes" id="UP001373714"/>
    </source>
</evidence>
<protein>
    <recommendedName>
        <fullName evidence="3">IgGFc-binding protein N-terminal domain-containing protein</fullName>
    </recommendedName>
</protein>
<sequence length="244" mass="26918">MANTYTIKITNEDKWLPSTICYIYSAPIKCKATLYATLYQELEIEAMESGTITVIPEAYAVVATTPRDNSEYSDPEDPIPTSIINLEARPVRLTKRPVKGSVVKIDCGVIDGGEGEGGLRPFFDDAAVGTTTMDGSFRISTSANVVHSADEMIVMGMGLKNPQTEEIVPVALCPAIPDGTLTFTPELNVYYIALGGFTMGEYEKMEYVSYNWFTEIDFRGKPPGTEIAATWRRNPDGNCEWIMH</sequence>
<organism evidence="1 2">
    <name type="scientific">Orbilia blumenaviensis</name>
    <dbReference type="NCBI Taxonomy" id="1796055"/>
    <lineage>
        <taxon>Eukaryota</taxon>
        <taxon>Fungi</taxon>
        <taxon>Dikarya</taxon>
        <taxon>Ascomycota</taxon>
        <taxon>Pezizomycotina</taxon>
        <taxon>Orbiliomycetes</taxon>
        <taxon>Orbiliales</taxon>
        <taxon>Orbiliaceae</taxon>
        <taxon>Orbilia</taxon>
    </lineage>
</organism>
<keyword evidence="2" id="KW-1185">Reference proteome</keyword>
<evidence type="ECO:0008006" key="3">
    <source>
        <dbReference type="Google" id="ProtNLM"/>
    </source>
</evidence>
<dbReference type="EMBL" id="JAVHNS010000009">
    <property type="protein sequence ID" value="KAK6343729.1"/>
    <property type="molecule type" value="Genomic_DNA"/>
</dbReference>
<gene>
    <name evidence="1" type="ORF">TWF730_011318</name>
</gene>
<dbReference type="AlphaFoldDB" id="A0AAV9UKT5"/>
<name>A0AAV9UKT5_9PEZI</name>
<proteinExistence type="predicted"/>
<accession>A0AAV9UKT5</accession>